<gene>
    <name evidence="10" type="ORF">BJ095_108107</name>
</gene>
<accession>A0A318TPG6</accession>
<dbReference type="PROSITE" id="PS50111">
    <property type="entry name" value="CHEMOTAXIS_TRANSDUC_2"/>
    <property type="match status" value="1"/>
</dbReference>
<dbReference type="AlphaFoldDB" id="A0A318TPG6"/>
<reference evidence="10 11" key="1">
    <citation type="submission" date="2018-06" db="EMBL/GenBank/DDBJ databases">
        <title>Genomic Encyclopedia of Archaeal and Bacterial Type Strains, Phase II (KMG-II): from individual species to whole genera.</title>
        <authorList>
            <person name="Goeker M."/>
        </authorList>
    </citation>
    <scope>NUCLEOTIDE SEQUENCE [LARGE SCALE GENOMIC DNA]</scope>
    <source>
        <strain evidence="10 11">KACC 16626</strain>
    </source>
</reference>
<organism evidence="10 11">
    <name type="scientific">Ureibacillus chungkukjangi</name>
    <dbReference type="NCBI Taxonomy" id="1202712"/>
    <lineage>
        <taxon>Bacteria</taxon>
        <taxon>Bacillati</taxon>
        <taxon>Bacillota</taxon>
        <taxon>Bacilli</taxon>
        <taxon>Bacillales</taxon>
        <taxon>Caryophanaceae</taxon>
        <taxon>Ureibacillus</taxon>
    </lineage>
</organism>
<dbReference type="Gene3D" id="1.10.287.950">
    <property type="entry name" value="Methyl-accepting chemotaxis protein"/>
    <property type="match status" value="1"/>
</dbReference>
<protein>
    <submittedName>
        <fullName evidence="10">Methyl-accepting chemotaxis protein</fullName>
    </submittedName>
</protein>
<dbReference type="EMBL" id="QJTJ01000008">
    <property type="protein sequence ID" value="PYF06686.1"/>
    <property type="molecule type" value="Genomic_DNA"/>
</dbReference>
<evidence type="ECO:0000256" key="7">
    <source>
        <dbReference type="SAM" id="Phobius"/>
    </source>
</evidence>
<name>A0A318TPG6_9BACL</name>
<dbReference type="RefSeq" id="WP_107934685.1">
    <property type="nucleotide sequence ID" value="NZ_CP085009.1"/>
</dbReference>
<keyword evidence="7" id="KW-0812">Transmembrane</keyword>
<feature type="domain" description="Methyl-accepting transducer" evidence="8">
    <location>
        <begin position="123"/>
        <end position="359"/>
    </location>
</feature>
<dbReference type="SUPFAM" id="SSF58104">
    <property type="entry name" value="Methyl-accepting chemotaxis protein (MCP) signaling domain"/>
    <property type="match status" value="1"/>
</dbReference>
<dbReference type="InterPro" id="IPR003660">
    <property type="entry name" value="HAMP_dom"/>
</dbReference>
<keyword evidence="3 7" id="KW-0472">Membrane</keyword>
<feature type="domain" description="HAMP" evidence="9">
    <location>
        <begin position="52"/>
        <end position="104"/>
    </location>
</feature>
<dbReference type="PANTHER" id="PTHR32089:SF112">
    <property type="entry name" value="LYSOZYME-LIKE PROTEIN-RELATED"/>
    <property type="match status" value="1"/>
</dbReference>
<dbReference type="CDD" id="cd11386">
    <property type="entry name" value="MCP_signal"/>
    <property type="match status" value="1"/>
</dbReference>
<dbReference type="Gene3D" id="6.10.340.10">
    <property type="match status" value="1"/>
</dbReference>
<evidence type="ECO:0000256" key="5">
    <source>
        <dbReference type="ARBA" id="ARBA00029447"/>
    </source>
</evidence>
<keyword evidence="2" id="KW-1003">Cell membrane</keyword>
<keyword evidence="4 6" id="KW-0807">Transducer</keyword>
<dbReference type="SMART" id="SM00283">
    <property type="entry name" value="MA"/>
    <property type="match status" value="1"/>
</dbReference>
<dbReference type="Pfam" id="PF00015">
    <property type="entry name" value="MCPsignal"/>
    <property type="match status" value="1"/>
</dbReference>
<evidence type="ECO:0000256" key="2">
    <source>
        <dbReference type="ARBA" id="ARBA00022475"/>
    </source>
</evidence>
<evidence type="ECO:0000259" key="9">
    <source>
        <dbReference type="PROSITE" id="PS50885"/>
    </source>
</evidence>
<comment type="subcellular location">
    <subcellularLocation>
        <location evidence="1">Cell membrane</location>
    </subcellularLocation>
</comment>
<keyword evidence="7" id="KW-1133">Transmembrane helix</keyword>
<sequence length="406" mass="43722">MGIKATRGLYVGNLLVIVLLIANILFTASMEIVIISAVGIGILVVGTLYTYKSITRPLKETLKIARQITARELEIDKAPKVKNEFGELSQFLHEMGENLKSIFVQLNSVSDQLVTSSSSLKSSTEQTNVSTNQMAASIQEVASSVDIQGKNIQESATAMSEITIGIGRVAQTTNNVAESASETTTQANLGNNYIQKIDEQMNSIYKVNHETNSVMKELEDKSTKIGSIIGVITGIADQTNLLALNAAIESARAGEHGKGFAVVANEVRLLAEQSKEASKQIEEIIKLIQEDTNQAYEMTNKATIETKNGLELVQITGKTFTQILTSIENVSAQTQELSAVVEEMSASTEQVNASFEDVSQLAQNSTSKMAEIAAASEQNSYALNEVFSSTGALAEVAEQLQGMVKK</sequence>
<comment type="caution">
    <text evidence="10">The sequence shown here is derived from an EMBL/GenBank/DDBJ whole genome shotgun (WGS) entry which is preliminary data.</text>
</comment>
<dbReference type="InterPro" id="IPR004089">
    <property type="entry name" value="MCPsignal_dom"/>
</dbReference>
<dbReference type="GO" id="GO:0005886">
    <property type="term" value="C:plasma membrane"/>
    <property type="evidence" value="ECO:0007669"/>
    <property type="project" value="UniProtKB-SubCell"/>
</dbReference>
<dbReference type="Pfam" id="PF00672">
    <property type="entry name" value="HAMP"/>
    <property type="match status" value="1"/>
</dbReference>
<evidence type="ECO:0000259" key="8">
    <source>
        <dbReference type="PROSITE" id="PS50111"/>
    </source>
</evidence>
<dbReference type="PANTHER" id="PTHR32089">
    <property type="entry name" value="METHYL-ACCEPTING CHEMOTAXIS PROTEIN MCPB"/>
    <property type="match status" value="1"/>
</dbReference>
<feature type="transmembrane region" description="Helical" evidence="7">
    <location>
        <begin position="32"/>
        <end position="51"/>
    </location>
</feature>
<feature type="transmembrane region" description="Helical" evidence="7">
    <location>
        <begin position="7"/>
        <end position="26"/>
    </location>
</feature>
<dbReference type="Proteomes" id="UP000247416">
    <property type="component" value="Unassembled WGS sequence"/>
</dbReference>
<dbReference type="PROSITE" id="PS50885">
    <property type="entry name" value="HAMP"/>
    <property type="match status" value="1"/>
</dbReference>
<evidence type="ECO:0000256" key="4">
    <source>
        <dbReference type="ARBA" id="ARBA00023224"/>
    </source>
</evidence>
<evidence type="ECO:0000313" key="11">
    <source>
        <dbReference type="Proteomes" id="UP000247416"/>
    </source>
</evidence>
<evidence type="ECO:0000313" key="10">
    <source>
        <dbReference type="EMBL" id="PYF06686.1"/>
    </source>
</evidence>
<proteinExistence type="inferred from homology"/>
<comment type="similarity">
    <text evidence="5">Belongs to the methyl-accepting chemotaxis (MCP) protein family.</text>
</comment>
<dbReference type="GO" id="GO:0007165">
    <property type="term" value="P:signal transduction"/>
    <property type="evidence" value="ECO:0007669"/>
    <property type="project" value="UniProtKB-KW"/>
</dbReference>
<evidence type="ECO:0000256" key="1">
    <source>
        <dbReference type="ARBA" id="ARBA00004236"/>
    </source>
</evidence>
<keyword evidence="11" id="KW-1185">Reference proteome</keyword>
<evidence type="ECO:0000256" key="3">
    <source>
        <dbReference type="ARBA" id="ARBA00023136"/>
    </source>
</evidence>
<evidence type="ECO:0000256" key="6">
    <source>
        <dbReference type="PROSITE-ProRule" id="PRU00284"/>
    </source>
</evidence>